<evidence type="ECO:0000313" key="6">
    <source>
        <dbReference type="Proteomes" id="UP001148313"/>
    </source>
</evidence>
<evidence type="ECO:0000256" key="2">
    <source>
        <dbReference type="ARBA" id="ARBA00009199"/>
    </source>
</evidence>
<dbReference type="PANTHER" id="PTHR11895">
    <property type="entry name" value="TRANSAMIDASE"/>
    <property type="match status" value="1"/>
</dbReference>
<evidence type="ECO:0000256" key="1">
    <source>
        <dbReference type="ARBA" id="ARBA00003871"/>
    </source>
</evidence>
<dbReference type="SUPFAM" id="SSF75304">
    <property type="entry name" value="Amidase signature (AS) enzymes"/>
    <property type="match status" value="1"/>
</dbReference>
<dbReference type="InterPro" id="IPR023631">
    <property type="entry name" value="Amidase_dom"/>
</dbReference>
<organism evidence="5 6">
    <name type="scientific">Hoeflea poritis</name>
    <dbReference type="NCBI Taxonomy" id="2993659"/>
    <lineage>
        <taxon>Bacteria</taxon>
        <taxon>Pseudomonadati</taxon>
        <taxon>Pseudomonadota</taxon>
        <taxon>Alphaproteobacteria</taxon>
        <taxon>Hyphomicrobiales</taxon>
        <taxon>Rhizobiaceae</taxon>
        <taxon>Hoeflea</taxon>
    </lineage>
</organism>
<dbReference type="NCBIfam" id="NF005688">
    <property type="entry name" value="PRK07488.1"/>
    <property type="match status" value="1"/>
</dbReference>
<proteinExistence type="inferred from homology"/>
<dbReference type="Pfam" id="PF01425">
    <property type="entry name" value="Amidase"/>
    <property type="match status" value="1"/>
</dbReference>
<comment type="similarity">
    <text evidence="2">Belongs to the amidase family.</text>
</comment>
<dbReference type="PANTHER" id="PTHR11895:SF151">
    <property type="entry name" value="GLUTAMYL-TRNA(GLN) AMIDOTRANSFERASE SUBUNIT A"/>
    <property type="match status" value="1"/>
</dbReference>
<dbReference type="PROSITE" id="PS00571">
    <property type="entry name" value="AMIDASES"/>
    <property type="match status" value="1"/>
</dbReference>
<dbReference type="InterPro" id="IPR020556">
    <property type="entry name" value="Amidase_CS"/>
</dbReference>
<name>A0ABT4VMS3_9HYPH</name>
<comment type="function">
    <text evidence="1">Hydrolyzes indole-3-acetamide (IAM) into indole-3-acetic acid (IAA).</text>
</comment>
<evidence type="ECO:0000256" key="3">
    <source>
        <dbReference type="ARBA" id="ARBA00021874"/>
    </source>
</evidence>
<dbReference type="Proteomes" id="UP001148313">
    <property type="component" value="Unassembled WGS sequence"/>
</dbReference>
<accession>A0ABT4VMS3</accession>
<gene>
    <name evidence="5" type="primary">iaaH</name>
    <name evidence="5" type="ORF">OOZ53_11125</name>
</gene>
<dbReference type="RefSeq" id="WP_271089607.1">
    <property type="nucleotide sequence ID" value="NZ_JAPJZH010000006.1"/>
</dbReference>
<reference evidence="5" key="1">
    <citation type="submission" date="2022-11" db="EMBL/GenBank/DDBJ databases">
        <title>Hoeflea poritis sp. nov., isolated from scleractinian coral Porites lutea.</title>
        <authorList>
            <person name="Zhang G."/>
            <person name="Wei Q."/>
            <person name="Cai L."/>
        </authorList>
    </citation>
    <scope>NUCLEOTIDE SEQUENCE</scope>
    <source>
        <strain evidence="5">E7-10</strain>
    </source>
</reference>
<dbReference type="EMBL" id="JAPJZH010000006">
    <property type="protein sequence ID" value="MDA4845904.1"/>
    <property type="molecule type" value="Genomic_DNA"/>
</dbReference>
<keyword evidence="5" id="KW-0378">Hydrolase</keyword>
<dbReference type="Gene3D" id="3.90.1300.10">
    <property type="entry name" value="Amidase signature (AS) domain"/>
    <property type="match status" value="1"/>
</dbReference>
<dbReference type="InterPro" id="IPR036928">
    <property type="entry name" value="AS_sf"/>
</dbReference>
<dbReference type="GO" id="GO:0016787">
    <property type="term" value="F:hydrolase activity"/>
    <property type="evidence" value="ECO:0007669"/>
    <property type="project" value="UniProtKB-KW"/>
</dbReference>
<sequence>MSRPEPVDLTISEALAEMREGKLSSADYVEAHIERCEKHAGLNAFVSHDWDGLRQAARAADETGKAGEGLTGIPLVLKDNINTTTLPTSAATGALRGWTAASNAPIAEALFAQGALLGAKGNMHELAFGITTNNAVTGASRNPFNPDMIPGGSSGGVGTAVGARLMPGGIGTDTGASVRLPAALCGIVGYRPTVGRYPGSGIVPISHTRDTAGPMVRSVADARLLDAVMSGTRSSGETADLKSLRIGVPKPHFYDDLDPGVAKIAERTLGLLERAGARLVDVELPDIAALNDAVGFPVALYEFKVDLANYLAENGLSLTLEDIHAGVASPDVKGVMGSQLGDEAIPEALYRQVMSVERPKLQQAYETCFSENGIDVLLFPTAPLPARPIGDDETVAHNGERQPTFTTFIRNTDPASNAGIPGISLPAGLDSDGLPVGMELDAPAGSDEMLLAIAQAVETVLGPGEAPKL</sequence>
<evidence type="ECO:0000259" key="4">
    <source>
        <dbReference type="Pfam" id="PF01425"/>
    </source>
</evidence>
<keyword evidence="6" id="KW-1185">Reference proteome</keyword>
<dbReference type="InterPro" id="IPR000120">
    <property type="entry name" value="Amidase"/>
</dbReference>
<feature type="domain" description="Amidase" evidence="4">
    <location>
        <begin position="28"/>
        <end position="451"/>
    </location>
</feature>
<evidence type="ECO:0000313" key="5">
    <source>
        <dbReference type="EMBL" id="MDA4845904.1"/>
    </source>
</evidence>
<comment type="caution">
    <text evidence="5">The sequence shown here is derived from an EMBL/GenBank/DDBJ whole genome shotgun (WGS) entry which is preliminary data.</text>
</comment>
<protein>
    <recommendedName>
        <fullName evidence="3">Indoleacetamide hydrolase</fullName>
    </recommendedName>
</protein>